<protein>
    <submittedName>
        <fullName evidence="1">3-dehydroquinate dehydratase</fullName>
    </submittedName>
</protein>
<keyword evidence="2" id="KW-1185">Reference proteome</keyword>
<evidence type="ECO:0000313" key="2">
    <source>
        <dbReference type="Proteomes" id="UP000490800"/>
    </source>
</evidence>
<gene>
    <name evidence="1" type="ORF">EDM21_23110</name>
</gene>
<dbReference type="Proteomes" id="UP000490800">
    <property type="component" value="Unassembled WGS sequence"/>
</dbReference>
<evidence type="ECO:0000313" key="1">
    <source>
        <dbReference type="EMBL" id="MVP02377.1"/>
    </source>
</evidence>
<dbReference type="RefSeq" id="WP_068775511.1">
    <property type="nucleotide sequence ID" value="NZ_RHLK01000022.1"/>
</dbReference>
<sequence>MKTIIIFNNQKIPVFYTDASKKALSLLKIALESKWNNGKRAVKTCLESLISIEIDGTEAILHARRESDTLALSLY</sequence>
<dbReference type="OrthoDB" id="2626786at2"/>
<dbReference type="EMBL" id="RHLK01000022">
    <property type="protein sequence ID" value="MVP02377.1"/>
    <property type="molecule type" value="Genomic_DNA"/>
</dbReference>
<dbReference type="AlphaFoldDB" id="A0A7X3K1Q6"/>
<comment type="caution">
    <text evidence="1">The sequence shown here is derived from an EMBL/GenBank/DDBJ whole genome shotgun (WGS) entry which is preliminary data.</text>
</comment>
<reference evidence="1 2" key="1">
    <citation type="journal article" date="2019" name="Microorganisms">
        <title>Paenibacillus lutrae sp. nov., A Chitinolytic Species Isolated from A River Otter in Castril Natural Park, Granada, Spain.</title>
        <authorList>
            <person name="Rodriguez M."/>
            <person name="Reina J.C."/>
            <person name="Bejar V."/>
            <person name="Llamas I."/>
        </authorList>
    </citation>
    <scope>NUCLEOTIDE SEQUENCE [LARGE SCALE GENOMIC DNA]</scope>
    <source>
        <strain evidence="1 2">N10</strain>
    </source>
</reference>
<proteinExistence type="predicted"/>
<name>A0A7X3K1Q6_9BACL</name>
<organism evidence="1 2">
    <name type="scientific">Paenibacillus lutrae</name>
    <dbReference type="NCBI Taxonomy" id="2078573"/>
    <lineage>
        <taxon>Bacteria</taxon>
        <taxon>Bacillati</taxon>
        <taxon>Bacillota</taxon>
        <taxon>Bacilli</taxon>
        <taxon>Bacillales</taxon>
        <taxon>Paenibacillaceae</taxon>
        <taxon>Paenibacillus</taxon>
    </lineage>
</organism>
<accession>A0A7X3K1Q6</accession>